<keyword evidence="3" id="KW-1185">Reference proteome</keyword>
<evidence type="ECO:0000256" key="1">
    <source>
        <dbReference type="SAM" id="MobiDB-lite"/>
    </source>
</evidence>
<dbReference type="AlphaFoldDB" id="A0A835HL17"/>
<protein>
    <submittedName>
        <fullName evidence="2">Uncharacterized protein</fullName>
    </submittedName>
</protein>
<feature type="region of interest" description="Disordered" evidence="1">
    <location>
        <begin position="257"/>
        <end position="283"/>
    </location>
</feature>
<dbReference type="OrthoDB" id="1899990at2759"/>
<evidence type="ECO:0000313" key="2">
    <source>
        <dbReference type="EMBL" id="KAF9600003.1"/>
    </source>
</evidence>
<dbReference type="PANTHER" id="PTHR47600:SF1">
    <property type="entry name" value="NUCLEIC ACID-BINDING, OB-FOLD-LIKE PROTEIN"/>
    <property type="match status" value="1"/>
</dbReference>
<gene>
    <name evidence="2" type="ORF">IFM89_002476</name>
</gene>
<organism evidence="2 3">
    <name type="scientific">Coptis chinensis</name>
    <dbReference type="NCBI Taxonomy" id="261450"/>
    <lineage>
        <taxon>Eukaryota</taxon>
        <taxon>Viridiplantae</taxon>
        <taxon>Streptophyta</taxon>
        <taxon>Embryophyta</taxon>
        <taxon>Tracheophyta</taxon>
        <taxon>Spermatophyta</taxon>
        <taxon>Magnoliopsida</taxon>
        <taxon>Ranunculales</taxon>
        <taxon>Ranunculaceae</taxon>
        <taxon>Coptidoideae</taxon>
        <taxon>Coptis</taxon>
    </lineage>
</organism>
<dbReference type="EMBL" id="JADFTS010000006">
    <property type="protein sequence ID" value="KAF9600003.1"/>
    <property type="molecule type" value="Genomic_DNA"/>
</dbReference>
<evidence type="ECO:0000313" key="3">
    <source>
        <dbReference type="Proteomes" id="UP000631114"/>
    </source>
</evidence>
<dbReference type="PANTHER" id="PTHR47600">
    <property type="entry name" value="NUCLEIC ACID-BINDING, OB-FOLD-LIKE PROTEIN"/>
    <property type="match status" value="1"/>
</dbReference>
<accession>A0A835HL17</accession>
<feature type="compositionally biased region" description="Basic and acidic residues" evidence="1">
    <location>
        <begin position="54"/>
        <end position="70"/>
    </location>
</feature>
<name>A0A835HL17_9MAGN</name>
<feature type="non-terminal residue" evidence="2">
    <location>
        <position position="492"/>
    </location>
</feature>
<feature type="region of interest" description="Disordered" evidence="1">
    <location>
        <begin position="52"/>
        <end position="90"/>
    </location>
</feature>
<reference evidence="2 3" key="1">
    <citation type="submission" date="2020-10" db="EMBL/GenBank/DDBJ databases">
        <title>The Coptis chinensis genome and diversification of protoberbering-type alkaloids.</title>
        <authorList>
            <person name="Wang B."/>
            <person name="Shu S."/>
            <person name="Song C."/>
            <person name="Liu Y."/>
        </authorList>
    </citation>
    <scope>NUCLEOTIDE SEQUENCE [LARGE SCALE GENOMIC DNA]</scope>
    <source>
        <strain evidence="2">HL-2020</strain>
        <tissue evidence="2">Leaf</tissue>
    </source>
</reference>
<proteinExistence type="predicted"/>
<sequence length="492" mass="54820">IAGRKANPDVSYLEIEKAFNKKNFQIGEFVEEFQGRPSSKSGLNLVRPVPKKGVKFEVDDNDNKPYESQKNKARPSSAGHAMDGITKGSSIPNVILRKPSAAFPEDDIKVKKSSRLTIKPNLSLRMSKGETKDNFSDITLLKKPEPSRLVIDADQDKVNLDDSEVSSFDLSNMARNDSLEPLGTSNKSFSEGSKIEVKSTPLEQSDFELDGKEASITQSEVELLGKPPRLDLSLKDNSSPVKEEATNLISEFELDEKEASVTQPEVELQGKPPRLDQSLKDTSSPVKEEATNLGNVHAEIEDFISAVPLQEREDADWSRAEYISNTGGREEVELISCSTRGFVASFGSLIGFLPYRNLGAKWKFLAFESWLRKKGLDPSMYRQNLGIVGAYESLDKNRPLDANLTAEKVEGKLSPNMNLEDLLEIYDQEKIKFLSSFVGLRIKVNIVLADRKSRKLMFSGKPKEKEELVQKKRSLMVSERLLAPVVSALSYP</sequence>
<dbReference type="Proteomes" id="UP000631114">
    <property type="component" value="Unassembled WGS sequence"/>
</dbReference>
<comment type="caution">
    <text evidence="2">The sequence shown here is derived from an EMBL/GenBank/DDBJ whole genome shotgun (WGS) entry which is preliminary data.</text>
</comment>
<feature type="region of interest" description="Disordered" evidence="1">
    <location>
        <begin position="171"/>
        <end position="195"/>
    </location>
</feature>